<sequence length="49" mass="5255">MMSAEEFRAQLGDALATAIAGDTDLDEVSEALEEAQARVEEVRAMRGEA</sequence>
<name>A0A1I0P6S4_9EURY</name>
<dbReference type="Proteomes" id="UP000183275">
    <property type="component" value="Unassembled WGS sequence"/>
</dbReference>
<accession>A0A1I0P6S4</accession>
<evidence type="ECO:0000313" key="2">
    <source>
        <dbReference type="Proteomes" id="UP000183275"/>
    </source>
</evidence>
<gene>
    <name evidence="1" type="ORF">SAMN05216285_2206</name>
</gene>
<evidence type="ECO:0000313" key="1">
    <source>
        <dbReference type="EMBL" id="SEW09942.1"/>
    </source>
</evidence>
<keyword evidence="2" id="KW-1185">Reference proteome</keyword>
<proteinExistence type="predicted"/>
<dbReference type="EMBL" id="FOIS01000003">
    <property type="protein sequence ID" value="SEW09942.1"/>
    <property type="molecule type" value="Genomic_DNA"/>
</dbReference>
<reference evidence="2" key="1">
    <citation type="submission" date="2016-10" db="EMBL/GenBank/DDBJ databases">
        <authorList>
            <person name="Varghese N."/>
        </authorList>
    </citation>
    <scope>NUCLEOTIDE SEQUENCE [LARGE SCALE GENOMIC DNA]</scope>
    <source>
        <strain evidence="2">CGMCC 1.12284</strain>
    </source>
</reference>
<protein>
    <submittedName>
        <fullName evidence="1">Uncharacterized protein</fullName>
    </submittedName>
</protein>
<dbReference type="RefSeq" id="WP_160290091.1">
    <property type="nucleotide sequence ID" value="NZ_FOIS01000003.1"/>
</dbReference>
<organism evidence="1 2">
    <name type="scientific">Natrinema salifodinae</name>
    <dbReference type="NCBI Taxonomy" id="1202768"/>
    <lineage>
        <taxon>Archaea</taxon>
        <taxon>Methanobacteriati</taxon>
        <taxon>Methanobacteriota</taxon>
        <taxon>Stenosarchaea group</taxon>
        <taxon>Halobacteria</taxon>
        <taxon>Halobacteriales</taxon>
        <taxon>Natrialbaceae</taxon>
        <taxon>Natrinema</taxon>
    </lineage>
</organism>
<dbReference type="AlphaFoldDB" id="A0A1I0P6S4"/>